<dbReference type="Proteomes" id="UP001157418">
    <property type="component" value="Unassembled WGS sequence"/>
</dbReference>
<sequence>MFDESVVETNPFQGFDEGCETETEEGNDTDDAVFTDIASDTNNGNNNIMGSVLQAHEQEPEAHEQEPEASVIPDGDGDNTQRLPTRSTCGKPKKMYEPDPKAKKKYPISNYVSQHRLAEAHAGLVDNLASTTIPENIEEALKDEGWRQAVNEEMKALQMNQTWDLALLDPYFKNIAKTEKEPSAQPISKLEFEFERRRITKEDVRELIYREILEYHPNMLKEYLDGAQQTGFKYPSAVEQFKKQLAYLEEHYGNSTVADPVERPRASSLPRSRVLHQEETVQNTVEVAKDLPQYSINEAENQ</sequence>
<reference evidence="2 3" key="1">
    <citation type="submission" date="2022-01" db="EMBL/GenBank/DDBJ databases">
        <authorList>
            <person name="Xiong W."/>
            <person name="Schranz E."/>
        </authorList>
    </citation>
    <scope>NUCLEOTIDE SEQUENCE [LARGE SCALE GENOMIC DNA]</scope>
</reference>
<feature type="compositionally biased region" description="Basic and acidic residues" evidence="1">
    <location>
        <begin position="56"/>
        <end position="66"/>
    </location>
</feature>
<dbReference type="EMBL" id="CAKMRJ010005634">
    <property type="protein sequence ID" value="CAH1449625.1"/>
    <property type="molecule type" value="Genomic_DNA"/>
</dbReference>
<accession>A0AAU9PJ97</accession>
<feature type="compositionally biased region" description="Acidic residues" evidence="1">
    <location>
        <begin position="17"/>
        <end position="29"/>
    </location>
</feature>
<name>A0AAU9PJ97_9ASTR</name>
<evidence type="ECO:0000313" key="2">
    <source>
        <dbReference type="EMBL" id="CAH1449625.1"/>
    </source>
</evidence>
<dbReference type="AlphaFoldDB" id="A0AAU9PJ97"/>
<feature type="region of interest" description="Disordered" evidence="1">
    <location>
        <begin position="56"/>
        <end position="104"/>
    </location>
</feature>
<protein>
    <submittedName>
        <fullName evidence="2">Uncharacterized protein</fullName>
    </submittedName>
</protein>
<feature type="region of interest" description="Disordered" evidence="1">
    <location>
        <begin position="1"/>
        <end position="29"/>
    </location>
</feature>
<organism evidence="2 3">
    <name type="scientific">Lactuca virosa</name>
    <dbReference type="NCBI Taxonomy" id="75947"/>
    <lineage>
        <taxon>Eukaryota</taxon>
        <taxon>Viridiplantae</taxon>
        <taxon>Streptophyta</taxon>
        <taxon>Embryophyta</taxon>
        <taxon>Tracheophyta</taxon>
        <taxon>Spermatophyta</taxon>
        <taxon>Magnoliopsida</taxon>
        <taxon>eudicotyledons</taxon>
        <taxon>Gunneridae</taxon>
        <taxon>Pentapetalae</taxon>
        <taxon>asterids</taxon>
        <taxon>campanulids</taxon>
        <taxon>Asterales</taxon>
        <taxon>Asteraceae</taxon>
        <taxon>Cichorioideae</taxon>
        <taxon>Cichorieae</taxon>
        <taxon>Lactucinae</taxon>
        <taxon>Lactuca</taxon>
    </lineage>
</organism>
<comment type="caution">
    <text evidence="2">The sequence shown here is derived from an EMBL/GenBank/DDBJ whole genome shotgun (WGS) entry which is preliminary data.</text>
</comment>
<dbReference type="Gene3D" id="3.30.200.20">
    <property type="entry name" value="Phosphorylase Kinase, domain 1"/>
    <property type="match status" value="1"/>
</dbReference>
<evidence type="ECO:0000256" key="1">
    <source>
        <dbReference type="SAM" id="MobiDB-lite"/>
    </source>
</evidence>
<proteinExistence type="predicted"/>
<evidence type="ECO:0000313" key="3">
    <source>
        <dbReference type="Proteomes" id="UP001157418"/>
    </source>
</evidence>
<feature type="compositionally biased region" description="Polar residues" evidence="1">
    <location>
        <begin position="78"/>
        <end position="88"/>
    </location>
</feature>
<dbReference type="Gene3D" id="1.10.510.10">
    <property type="entry name" value="Transferase(Phosphotransferase) domain 1"/>
    <property type="match status" value="1"/>
</dbReference>
<keyword evidence="3" id="KW-1185">Reference proteome</keyword>
<gene>
    <name evidence="2" type="ORF">LVIROSA_LOCUS35099</name>
</gene>